<dbReference type="GeneID" id="105050966"/>
<evidence type="ECO:0000313" key="4">
    <source>
        <dbReference type="Proteomes" id="UP000504607"/>
    </source>
</evidence>
<dbReference type="Pfam" id="PF21864">
    <property type="entry name" value="MORF_dom"/>
    <property type="match status" value="1"/>
</dbReference>
<dbReference type="PANTHER" id="PTHR31346:SF4">
    <property type="entry name" value="MULTIPLE ORGANELLAR RNA EDITING FACTOR 8, CHLOROPLASTIC_MITOCHONDRIAL"/>
    <property type="match status" value="1"/>
</dbReference>
<dbReference type="AlphaFoldDB" id="A0A6I9RWR0"/>
<feature type="compositionally biased region" description="Gly residues" evidence="2">
    <location>
        <begin position="323"/>
        <end position="391"/>
    </location>
</feature>
<dbReference type="KEGG" id="egu:105050966"/>
<feature type="compositionally biased region" description="Basic and acidic residues" evidence="2">
    <location>
        <begin position="460"/>
        <end position="470"/>
    </location>
</feature>
<feature type="domain" description="MORF/ORRM1/DAG-like MORF" evidence="3">
    <location>
        <begin position="98"/>
        <end position="189"/>
    </location>
</feature>
<evidence type="ECO:0000256" key="2">
    <source>
        <dbReference type="SAM" id="MobiDB-lite"/>
    </source>
</evidence>
<keyword evidence="4" id="KW-1185">Reference proteome</keyword>
<dbReference type="InterPro" id="IPR039206">
    <property type="entry name" value="MORF/ORRM1/DAG-like"/>
</dbReference>
<feature type="compositionally biased region" description="Polar residues" evidence="2">
    <location>
        <begin position="302"/>
        <end position="318"/>
    </location>
</feature>
<gene>
    <name evidence="5" type="primary">LOC105050966</name>
</gene>
<keyword evidence="1" id="KW-0809">Transit peptide</keyword>
<feature type="compositionally biased region" description="Basic and acidic residues" evidence="2">
    <location>
        <begin position="212"/>
        <end position="237"/>
    </location>
</feature>
<organism evidence="4 5">
    <name type="scientific">Elaeis guineensis var. tenera</name>
    <name type="common">Oil palm</name>
    <dbReference type="NCBI Taxonomy" id="51953"/>
    <lineage>
        <taxon>Eukaryota</taxon>
        <taxon>Viridiplantae</taxon>
        <taxon>Streptophyta</taxon>
        <taxon>Embryophyta</taxon>
        <taxon>Tracheophyta</taxon>
        <taxon>Spermatophyta</taxon>
        <taxon>Magnoliopsida</taxon>
        <taxon>Liliopsida</taxon>
        <taxon>Arecaceae</taxon>
        <taxon>Arecoideae</taxon>
        <taxon>Cocoseae</taxon>
        <taxon>Elaeidinae</taxon>
        <taxon>Elaeis</taxon>
    </lineage>
</organism>
<dbReference type="Proteomes" id="UP000504607">
    <property type="component" value="Chromosome 9"/>
</dbReference>
<dbReference type="InParanoid" id="A0A6I9RWR0"/>
<protein>
    <submittedName>
        <fullName evidence="5">Multiple organellar RNA editing factor 8, chloroplastic/mitochondrial</fullName>
    </submittedName>
</protein>
<evidence type="ECO:0000256" key="1">
    <source>
        <dbReference type="ARBA" id="ARBA00022946"/>
    </source>
</evidence>
<accession>A0A6I9RWR0</accession>
<name>A0A6I9RWR0_ELAGV</name>
<sequence length="470" mass="50753">MAGRALISKLPSVPLSPLLSSGFFASRALFFARPSSPLLRLRSLLPLADSFRLPVDGGRGGEVRCFSTRPTTSSLNDPSPNWSNRPPKETILLDGCDFEHWLIVMEPPDPSLTRDEIIDSYIKTLAQVLGSEEEARKSIYSVSTKHYFAFGCKVSEETSYKIKPLPKVRWVLPDSYLDVKNKDYGGEPFIDGKAVPYDPKYHEEWVRNNARANERSRRNDRPRNFDRSRNFERRRENMQNFQNRDAPPMPNQNFQSQDGQNPMPPPPPQNAMPPRDIPPREMPPPPNRDYNAMPPNVGGMPQNYQSQMPPNPQSSYVPNSGPGYPGSQGYQGGSPGGGMPSGPGYQGGVHGYQGGSPGGGMPGSPGHQGGGPGYQGGVHGYQGSSLGGGRPGSPSYQGGAPGYQGGSPGYQGGGPGHQGGGQTYQGGGSGYQQAGPTYQGGSPNYQQGGPAYQEGASAYQRRDMPGRDYQ</sequence>
<reference evidence="5" key="1">
    <citation type="submission" date="2025-08" db="UniProtKB">
        <authorList>
            <consortium name="RefSeq"/>
        </authorList>
    </citation>
    <scope>IDENTIFICATION</scope>
</reference>
<dbReference type="FunCoup" id="A0A6I9RWR0">
    <property type="interactions" value="1758"/>
</dbReference>
<dbReference type="GO" id="GO:0005739">
    <property type="term" value="C:mitochondrion"/>
    <property type="evidence" value="ECO:0007669"/>
    <property type="project" value="TreeGrafter"/>
</dbReference>
<dbReference type="PANTHER" id="PTHR31346">
    <property type="entry name" value="MULTIPLE ORGANELLAR RNA EDITING FACTOR 2, CHLOROPLASTIC-RELATED-RELATED"/>
    <property type="match status" value="1"/>
</dbReference>
<dbReference type="GO" id="GO:0080156">
    <property type="term" value="P:mitochondrial mRNA modification"/>
    <property type="evidence" value="ECO:0007669"/>
    <property type="project" value="TreeGrafter"/>
</dbReference>
<feature type="region of interest" description="Disordered" evidence="2">
    <location>
        <begin position="212"/>
        <end position="470"/>
    </location>
</feature>
<dbReference type="InterPro" id="IPR054059">
    <property type="entry name" value="MORF/ORRM1/DAG-like_MORF"/>
</dbReference>
<dbReference type="RefSeq" id="XP_010929499.1">
    <property type="nucleotide sequence ID" value="XM_010931197.1"/>
</dbReference>
<dbReference type="GO" id="GO:0016554">
    <property type="term" value="P:cytidine to uridine editing"/>
    <property type="evidence" value="ECO:0007669"/>
    <property type="project" value="InterPro"/>
</dbReference>
<feature type="compositionally biased region" description="Pro residues" evidence="2">
    <location>
        <begin position="262"/>
        <end position="271"/>
    </location>
</feature>
<proteinExistence type="predicted"/>
<evidence type="ECO:0000259" key="3">
    <source>
        <dbReference type="Pfam" id="PF21864"/>
    </source>
</evidence>
<feature type="compositionally biased region" description="Gly residues" evidence="2">
    <location>
        <begin position="399"/>
        <end position="430"/>
    </location>
</feature>
<evidence type="ECO:0000313" key="5">
    <source>
        <dbReference type="RefSeq" id="XP_010929499.1"/>
    </source>
</evidence>
<dbReference type="OrthoDB" id="1913091at2759"/>